<dbReference type="AlphaFoldDB" id="A0A9P0NLY9"/>
<sequence length="127" mass="15081">MGKSTGKDVLIFKRFQLSWNNLNKQNSGIAEKYVKKIIKPERKRLLEFLKNNLNNAQPRNDYKELLELALIFLGEKPKTLTFFHVPGAIHRARWMAKAIYCIKIYLFRNEFKLSAKEKLHFTIYVCF</sequence>
<evidence type="ECO:0000313" key="1">
    <source>
        <dbReference type="EMBL" id="CAH1731952.1"/>
    </source>
</evidence>
<keyword evidence="2" id="KW-1185">Reference proteome</keyword>
<reference evidence="1" key="2">
    <citation type="submission" date="2022-10" db="EMBL/GenBank/DDBJ databases">
        <authorList>
            <consortium name="ENA_rothamsted_submissions"/>
            <consortium name="culmorum"/>
            <person name="King R."/>
        </authorList>
    </citation>
    <scope>NUCLEOTIDE SEQUENCE</scope>
</reference>
<organism evidence="1 2">
    <name type="scientific">Aphis gossypii</name>
    <name type="common">Cotton aphid</name>
    <dbReference type="NCBI Taxonomy" id="80765"/>
    <lineage>
        <taxon>Eukaryota</taxon>
        <taxon>Metazoa</taxon>
        <taxon>Ecdysozoa</taxon>
        <taxon>Arthropoda</taxon>
        <taxon>Hexapoda</taxon>
        <taxon>Insecta</taxon>
        <taxon>Pterygota</taxon>
        <taxon>Neoptera</taxon>
        <taxon>Paraneoptera</taxon>
        <taxon>Hemiptera</taxon>
        <taxon>Sternorrhyncha</taxon>
        <taxon>Aphidomorpha</taxon>
        <taxon>Aphidoidea</taxon>
        <taxon>Aphididae</taxon>
        <taxon>Aphidini</taxon>
        <taxon>Aphis</taxon>
        <taxon>Aphis</taxon>
    </lineage>
</organism>
<gene>
    <name evidence="1" type="ORF">APHIGO_LOCUS8559</name>
</gene>
<dbReference type="Proteomes" id="UP001154329">
    <property type="component" value="Chromosome 3"/>
</dbReference>
<protein>
    <submittedName>
        <fullName evidence="1">Uncharacterized protein</fullName>
    </submittedName>
</protein>
<evidence type="ECO:0000313" key="2">
    <source>
        <dbReference type="Proteomes" id="UP001154329"/>
    </source>
</evidence>
<name>A0A9P0NLY9_APHGO</name>
<dbReference type="EMBL" id="OU899036">
    <property type="protein sequence ID" value="CAH1731952.1"/>
    <property type="molecule type" value="Genomic_DNA"/>
</dbReference>
<reference evidence="1" key="1">
    <citation type="submission" date="2022-02" db="EMBL/GenBank/DDBJ databases">
        <authorList>
            <person name="King R."/>
        </authorList>
    </citation>
    <scope>NUCLEOTIDE SEQUENCE</scope>
</reference>
<accession>A0A9P0NLY9</accession>
<proteinExistence type="predicted"/>